<dbReference type="Proteomes" id="UP001189180">
    <property type="component" value="Unassembled WGS sequence"/>
</dbReference>
<organism evidence="1 2">
    <name type="scientific">Fasciola hepatica</name>
    <name type="common">Liver fluke</name>
    <dbReference type="NCBI Taxonomy" id="6192"/>
    <lineage>
        <taxon>Eukaryota</taxon>
        <taxon>Metazoa</taxon>
        <taxon>Spiralia</taxon>
        <taxon>Lophotrochozoa</taxon>
        <taxon>Platyhelminthes</taxon>
        <taxon>Trematoda</taxon>
        <taxon>Digenea</taxon>
        <taxon>Plagiorchiida</taxon>
        <taxon>Echinostomata</taxon>
        <taxon>Echinostomatoidea</taxon>
        <taxon>Fasciolidae</taxon>
        <taxon>Fasciola</taxon>
    </lineage>
</organism>
<dbReference type="EMBL" id="CANUEZ050000262">
    <property type="protein sequence ID" value="CAM0512789.1"/>
    <property type="molecule type" value="Genomic_DNA"/>
</dbReference>
<protein>
    <submittedName>
        <fullName evidence="1">Uncharacterized protein</fullName>
    </submittedName>
</protein>
<name>A0ABC9HJE5_FASHE</name>
<gene>
    <name evidence="1" type="ORF">FHB240107_LOCUS15525</name>
</gene>
<accession>A0ABC9HJE5</accession>
<keyword evidence="2" id="KW-1185">Reference proteome</keyword>
<reference evidence="1 2" key="1">
    <citation type="submission" date="2024-08" db="EMBL/GenBank/DDBJ databases">
        <authorList>
            <person name="Paterson S."/>
        </authorList>
    </citation>
    <scope>NUCLEOTIDE SEQUENCE [LARGE SCALE GENOMIC DNA]</scope>
</reference>
<sequence>MVVDLDVYKFPTFKCLQPPDFDQPAGTDGQLANIGTWFGLVERSFALGPCVDINHLRVRECQHIKKSSPEASLSVGSSMQCLVDQSVINKPSLLYEIPDPLGVSRKNERHVICYRSSVEVNILSFKGIYMVLNAAILTR</sequence>
<proteinExistence type="predicted"/>
<comment type="caution">
    <text evidence="1">The sequence shown here is derived from an EMBL/GenBank/DDBJ whole genome shotgun (WGS) entry which is preliminary data.</text>
</comment>
<dbReference type="AlphaFoldDB" id="A0ABC9HJE5"/>
<evidence type="ECO:0000313" key="2">
    <source>
        <dbReference type="Proteomes" id="UP001189180"/>
    </source>
</evidence>
<evidence type="ECO:0000313" key="1">
    <source>
        <dbReference type="EMBL" id="CAM0512789.1"/>
    </source>
</evidence>